<sequence>MSNNESFIDEVSEEVRRDRLYGAFRRYGWIGVLVVLLVVGGTAWTQYSAARDRAVAEARGDALLDALDRPEPEGRAEALAQIEEAGASRAVVGFLTADAQVEAGDAAAGVATLRTVADDGEVGQLYRELALLKALMLDEEMPPAERAQALGGLGQPGAPFRLVALEQQAFALVEAGDTEGALAVLQGLLEDAEVTRGLRDRASALIVSLGGEIGGQGNDLPPSLE</sequence>
<reference evidence="2 3" key="1">
    <citation type="submission" date="2017-03" db="EMBL/GenBank/DDBJ databases">
        <authorList>
            <person name="Afonso C.L."/>
            <person name="Miller P.J."/>
            <person name="Scott M.A."/>
            <person name="Spackman E."/>
            <person name="Goraichik I."/>
            <person name="Dimitrov K.M."/>
            <person name="Suarez D.L."/>
            <person name="Swayne D.E."/>
        </authorList>
    </citation>
    <scope>NUCLEOTIDE SEQUENCE [LARGE SCALE GENOMIC DNA]</scope>
    <source>
        <strain evidence="2 3">CECT 7023</strain>
    </source>
</reference>
<evidence type="ECO:0000313" key="3">
    <source>
        <dbReference type="Proteomes" id="UP000193900"/>
    </source>
</evidence>
<dbReference type="Proteomes" id="UP000193900">
    <property type="component" value="Unassembled WGS sequence"/>
</dbReference>
<gene>
    <name evidence="2" type="ORF">ROA7023_02505</name>
</gene>
<evidence type="ECO:0000256" key="1">
    <source>
        <dbReference type="SAM" id="Phobius"/>
    </source>
</evidence>
<keyword evidence="1" id="KW-1133">Transmembrane helix</keyword>
<name>A0A1Y5T6R8_9RHOB</name>
<accession>A0A1Y5T6R8</accession>
<evidence type="ECO:0008006" key="4">
    <source>
        <dbReference type="Google" id="ProtNLM"/>
    </source>
</evidence>
<dbReference type="RefSeq" id="WP_085879344.1">
    <property type="nucleotide sequence ID" value="NZ_FWFZ01000011.1"/>
</dbReference>
<dbReference type="EMBL" id="FWFZ01000011">
    <property type="protein sequence ID" value="SLN55213.1"/>
    <property type="molecule type" value="Genomic_DNA"/>
</dbReference>
<keyword evidence="1" id="KW-0812">Transmembrane</keyword>
<dbReference type="OrthoDB" id="7173339at2"/>
<dbReference type="AlphaFoldDB" id="A0A1Y5T6R8"/>
<keyword evidence="1" id="KW-0472">Membrane</keyword>
<keyword evidence="3" id="KW-1185">Reference proteome</keyword>
<evidence type="ECO:0000313" key="2">
    <source>
        <dbReference type="EMBL" id="SLN55213.1"/>
    </source>
</evidence>
<feature type="transmembrane region" description="Helical" evidence="1">
    <location>
        <begin position="27"/>
        <end position="47"/>
    </location>
</feature>
<proteinExistence type="predicted"/>
<organism evidence="2 3">
    <name type="scientific">Roseisalinus antarcticus</name>
    <dbReference type="NCBI Taxonomy" id="254357"/>
    <lineage>
        <taxon>Bacteria</taxon>
        <taxon>Pseudomonadati</taxon>
        <taxon>Pseudomonadota</taxon>
        <taxon>Alphaproteobacteria</taxon>
        <taxon>Rhodobacterales</taxon>
        <taxon>Roseobacteraceae</taxon>
        <taxon>Roseisalinus</taxon>
    </lineage>
</organism>
<protein>
    <recommendedName>
        <fullName evidence="4">Tetratricopeptide repeat-like domain-containing protein</fullName>
    </recommendedName>
</protein>